<evidence type="ECO:0000313" key="2">
    <source>
        <dbReference type="EMBL" id="CAE6114317.1"/>
    </source>
</evidence>
<keyword evidence="1" id="KW-0472">Membrane</keyword>
<dbReference type="Proteomes" id="UP000682877">
    <property type="component" value="Chromosome 6"/>
</dbReference>
<sequence>MAFQINPYNEYPIPPTSATPPPPRRWWSRPIVTVPPTHGRKATCMETTVCVTPCFGAIFTIIAVWVYIFNIVDNAHCDAKFAIQSIAVSPSSATWHVDFLVKNPSPRFAIYYEGDETDVSVGPLSAAVLNTSHVRKSPSHTAFSVDFLAEGNPSDAVSEQLDIKLRAKHKSYGDDYDNAGHIDISCRNLTRSHENVEKIQCLTKLGTRQSCYVELFANSVSVSNANANANVSAADWTIGFVARSPVTGCEVSFHTLNSRLLRGTEVISKSSSPSSGYFVTGDKTEAVFEKVVMPKVIGDVIWDSRVEIMFAMNTNARYLNGFLMAACPAIPVKFTTDQAGKVMGSLLGNVKRCDYIFQKHLDSLRS</sequence>
<protein>
    <submittedName>
        <fullName evidence="2">Uncharacterized protein</fullName>
    </submittedName>
</protein>
<feature type="transmembrane region" description="Helical" evidence="1">
    <location>
        <begin position="49"/>
        <end position="68"/>
    </location>
</feature>
<dbReference type="EMBL" id="LR999456">
    <property type="protein sequence ID" value="CAE6114317.1"/>
    <property type="molecule type" value="Genomic_DNA"/>
</dbReference>
<dbReference type="AlphaFoldDB" id="A0A8S2ARY7"/>
<keyword evidence="1" id="KW-0812">Transmembrane</keyword>
<keyword evidence="1" id="KW-1133">Transmembrane helix</keyword>
<evidence type="ECO:0000256" key="1">
    <source>
        <dbReference type="SAM" id="Phobius"/>
    </source>
</evidence>
<name>A0A8S2ARY7_ARAAE</name>
<accession>A0A8S2ARY7</accession>
<organism evidence="2 3">
    <name type="scientific">Arabidopsis arenosa</name>
    <name type="common">Sand rock-cress</name>
    <name type="synonym">Cardaminopsis arenosa</name>
    <dbReference type="NCBI Taxonomy" id="38785"/>
    <lineage>
        <taxon>Eukaryota</taxon>
        <taxon>Viridiplantae</taxon>
        <taxon>Streptophyta</taxon>
        <taxon>Embryophyta</taxon>
        <taxon>Tracheophyta</taxon>
        <taxon>Spermatophyta</taxon>
        <taxon>Magnoliopsida</taxon>
        <taxon>eudicotyledons</taxon>
        <taxon>Gunneridae</taxon>
        <taxon>Pentapetalae</taxon>
        <taxon>rosids</taxon>
        <taxon>malvids</taxon>
        <taxon>Brassicales</taxon>
        <taxon>Brassicaceae</taxon>
        <taxon>Camelineae</taxon>
        <taxon>Arabidopsis</taxon>
    </lineage>
</organism>
<gene>
    <name evidence="2" type="ORF">AARE701A_LOCUS15835</name>
</gene>
<evidence type="ECO:0000313" key="3">
    <source>
        <dbReference type="Proteomes" id="UP000682877"/>
    </source>
</evidence>
<keyword evidence="3" id="KW-1185">Reference proteome</keyword>
<proteinExistence type="predicted"/>
<reference evidence="2" key="1">
    <citation type="submission" date="2021-01" db="EMBL/GenBank/DDBJ databases">
        <authorList>
            <person name="Bezrukov I."/>
        </authorList>
    </citation>
    <scope>NUCLEOTIDE SEQUENCE</scope>
</reference>